<evidence type="ECO:0000256" key="1">
    <source>
        <dbReference type="SAM" id="Phobius"/>
    </source>
</evidence>
<dbReference type="EMBL" id="AP024086">
    <property type="protein sequence ID" value="BCL61515.1"/>
    <property type="molecule type" value="Genomic_DNA"/>
</dbReference>
<dbReference type="AlphaFoldDB" id="A0A8D5FPT3"/>
<dbReference type="RefSeq" id="WP_228853962.1">
    <property type="nucleotide sequence ID" value="NZ_AP024086.1"/>
</dbReference>
<keyword evidence="1" id="KW-0472">Membrane</keyword>
<keyword evidence="3" id="KW-1185">Reference proteome</keyword>
<name>A0A8D5FPT3_9BACT</name>
<protein>
    <submittedName>
        <fullName evidence="2">Uncharacterized protein</fullName>
    </submittedName>
</protein>
<organism evidence="2 3">
    <name type="scientific">Desulfomarina profundi</name>
    <dbReference type="NCBI Taxonomy" id="2772557"/>
    <lineage>
        <taxon>Bacteria</taxon>
        <taxon>Pseudomonadati</taxon>
        <taxon>Thermodesulfobacteriota</taxon>
        <taxon>Desulfobulbia</taxon>
        <taxon>Desulfobulbales</taxon>
        <taxon>Desulfobulbaceae</taxon>
        <taxon>Desulfomarina</taxon>
    </lineage>
</organism>
<accession>A0A8D5FPT3</accession>
<feature type="transmembrane region" description="Helical" evidence="1">
    <location>
        <begin position="12"/>
        <end position="31"/>
    </location>
</feature>
<dbReference type="Proteomes" id="UP000826725">
    <property type="component" value="Chromosome"/>
</dbReference>
<evidence type="ECO:0000313" key="3">
    <source>
        <dbReference type="Proteomes" id="UP000826725"/>
    </source>
</evidence>
<sequence>MSLPIDKTLSWLRIGSVPLLLIASSIPAVWLSSRPQVNPGVPTPPVPQFSIDLSKITHPLTIEEQKNRALEIYRDPFSLSQTARPTLNKVNLRSIHLDLVVISPRKKLCWINGQMMKEGDKTNYYTLGKIDTNGVWYTTRSGKYFLRTGESILIDNSGIFHTEKNKGTVEPKPE</sequence>
<dbReference type="KEGG" id="dbk:DGMP_22080"/>
<proteinExistence type="predicted"/>
<reference evidence="2" key="1">
    <citation type="submission" date="2020-09" db="EMBL/GenBank/DDBJ databases">
        <title>Desulfogranum mesoprofundum gen. nov., sp. nov., a novel mesophilic, sulfate-reducing chemolithoautotroph isolated from a deep-sea hydrothermal vent chimney in the Suiyo Seamount.</title>
        <authorList>
            <person name="Hashimoto Y."/>
            <person name="Nakagawa S."/>
        </authorList>
    </citation>
    <scope>NUCLEOTIDE SEQUENCE</scope>
    <source>
        <strain evidence="2">KT2</strain>
    </source>
</reference>
<gene>
    <name evidence="2" type="ORF">DGMP_22080</name>
</gene>
<evidence type="ECO:0000313" key="2">
    <source>
        <dbReference type="EMBL" id="BCL61515.1"/>
    </source>
</evidence>
<keyword evidence="1" id="KW-0812">Transmembrane</keyword>
<keyword evidence="1" id="KW-1133">Transmembrane helix</keyword>